<evidence type="ECO:0000256" key="10">
    <source>
        <dbReference type="SAM" id="Phobius"/>
    </source>
</evidence>
<protein>
    <recommendedName>
        <fullName evidence="8">Guanidinium exporter</fullName>
    </recommendedName>
</protein>
<evidence type="ECO:0000256" key="7">
    <source>
        <dbReference type="ARBA" id="ARBA00038151"/>
    </source>
</evidence>
<comment type="subcellular location">
    <subcellularLocation>
        <location evidence="1 9">Cell membrane</location>
        <topology evidence="1 9">Multi-pass membrane protein</topology>
    </subcellularLocation>
</comment>
<organism evidence="11 12">
    <name type="scientific">Belnapia mucosa</name>
    <dbReference type="NCBI Taxonomy" id="2804532"/>
    <lineage>
        <taxon>Bacteria</taxon>
        <taxon>Pseudomonadati</taxon>
        <taxon>Pseudomonadota</taxon>
        <taxon>Alphaproteobacteria</taxon>
        <taxon>Acetobacterales</taxon>
        <taxon>Roseomonadaceae</taxon>
        <taxon>Belnapia</taxon>
    </lineage>
</organism>
<evidence type="ECO:0000256" key="5">
    <source>
        <dbReference type="ARBA" id="ARBA00022989"/>
    </source>
</evidence>
<dbReference type="InterPro" id="IPR000390">
    <property type="entry name" value="Small_drug/metabolite_transptr"/>
</dbReference>
<evidence type="ECO:0000256" key="1">
    <source>
        <dbReference type="ARBA" id="ARBA00004651"/>
    </source>
</evidence>
<dbReference type="Pfam" id="PF00893">
    <property type="entry name" value="Multi_Drug_Res"/>
    <property type="match status" value="1"/>
</dbReference>
<dbReference type="SUPFAM" id="SSF103481">
    <property type="entry name" value="Multidrug resistance efflux transporter EmrE"/>
    <property type="match status" value="1"/>
</dbReference>
<keyword evidence="12" id="KW-1185">Reference proteome</keyword>
<sequence length="104" mass="10822">MAWTWLAIAGGFEVVWAVLLKYTEGFTRPLPSIATLATMGVSFYCMSRALQVLPMGTVYAVWVGIGAAGTALWGMTVEGEPATAARILCLALILAGVAGLKASA</sequence>
<comment type="caution">
    <text evidence="11">The sequence shown here is derived from an EMBL/GenBank/DDBJ whole genome shotgun (WGS) entry which is preliminary data.</text>
</comment>
<dbReference type="InterPro" id="IPR037185">
    <property type="entry name" value="EmrE-like"/>
</dbReference>
<evidence type="ECO:0000256" key="8">
    <source>
        <dbReference type="ARBA" id="ARBA00039168"/>
    </source>
</evidence>
<evidence type="ECO:0000313" key="11">
    <source>
        <dbReference type="EMBL" id="MBL6454286.1"/>
    </source>
</evidence>
<comment type="similarity">
    <text evidence="7">Belongs to the drug/metabolite transporter (DMT) superfamily. Small multidrug resistance (SMR) (TC 2.A.7.1) family. Gdx/SugE subfamily.</text>
</comment>
<keyword evidence="6 10" id="KW-0472">Membrane</keyword>
<name>A0ABS1UXV6_9PROT</name>
<dbReference type="EMBL" id="JAEUXJ010000001">
    <property type="protein sequence ID" value="MBL6454286.1"/>
    <property type="molecule type" value="Genomic_DNA"/>
</dbReference>
<dbReference type="PANTHER" id="PTHR30561:SF0">
    <property type="entry name" value="GUANIDINIUM EXPORTER"/>
    <property type="match status" value="1"/>
</dbReference>
<keyword evidence="5 10" id="KW-1133">Transmembrane helix</keyword>
<keyword evidence="4 9" id="KW-0812">Transmembrane</keyword>
<gene>
    <name evidence="11" type="ORF">JMJ55_03050</name>
</gene>
<dbReference type="PANTHER" id="PTHR30561">
    <property type="entry name" value="SMR FAMILY PROTON-DEPENDENT DRUG EFFLUX TRANSPORTER SUGE"/>
    <property type="match status" value="1"/>
</dbReference>
<dbReference type="Proteomes" id="UP000606490">
    <property type="component" value="Unassembled WGS sequence"/>
</dbReference>
<dbReference type="RefSeq" id="WP_202823999.1">
    <property type="nucleotide sequence ID" value="NZ_JAEUXJ010000001.1"/>
</dbReference>
<evidence type="ECO:0000256" key="4">
    <source>
        <dbReference type="ARBA" id="ARBA00022692"/>
    </source>
</evidence>
<dbReference type="InterPro" id="IPR045324">
    <property type="entry name" value="Small_multidrug_res"/>
</dbReference>
<evidence type="ECO:0000256" key="6">
    <source>
        <dbReference type="ARBA" id="ARBA00023136"/>
    </source>
</evidence>
<evidence type="ECO:0000313" key="12">
    <source>
        <dbReference type="Proteomes" id="UP000606490"/>
    </source>
</evidence>
<reference evidence="11 12" key="1">
    <citation type="submission" date="2021-01" db="EMBL/GenBank/DDBJ databases">
        <title>Belnapia mucosa sp. nov. and Belnapia arida sp. nov., isolated from the Tabernas Desert (Almeria, Spain).</title>
        <authorList>
            <person name="Molina-Menor E."/>
            <person name="Vidal-Verdu A."/>
            <person name="Calonge A."/>
            <person name="Satari L."/>
            <person name="Pereto Magraner J."/>
            <person name="Porcar Miralles M."/>
        </authorList>
    </citation>
    <scope>NUCLEOTIDE SEQUENCE [LARGE SCALE GENOMIC DNA]</scope>
    <source>
        <strain evidence="11 12">T6</strain>
    </source>
</reference>
<proteinExistence type="inferred from homology"/>
<feature type="transmembrane region" description="Helical" evidence="10">
    <location>
        <begin position="82"/>
        <end position="100"/>
    </location>
</feature>
<evidence type="ECO:0000256" key="3">
    <source>
        <dbReference type="ARBA" id="ARBA00022475"/>
    </source>
</evidence>
<feature type="transmembrane region" description="Helical" evidence="10">
    <location>
        <begin position="57"/>
        <end position="76"/>
    </location>
</feature>
<keyword evidence="2" id="KW-0813">Transport</keyword>
<accession>A0ABS1UXV6</accession>
<evidence type="ECO:0000256" key="9">
    <source>
        <dbReference type="RuleBase" id="RU003942"/>
    </source>
</evidence>
<dbReference type="Gene3D" id="1.10.3730.20">
    <property type="match status" value="1"/>
</dbReference>
<keyword evidence="3" id="KW-1003">Cell membrane</keyword>
<feature type="transmembrane region" description="Helical" evidence="10">
    <location>
        <begin position="33"/>
        <end position="50"/>
    </location>
</feature>
<evidence type="ECO:0000256" key="2">
    <source>
        <dbReference type="ARBA" id="ARBA00022448"/>
    </source>
</evidence>